<dbReference type="PROSITE" id="PS51318">
    <property type="entry name" value="TAT"/>
    <property type="match status" value="1"/>
</dbReference>
<dbReference type="Pfam" id="PF05573">
    <property type="entry name" value="NosL"/>
    <property type="match status" value="1"/>
</dbReference>
<keyword evidence="2" id="KW-1185">Reference proteome</keyword>
<dbReference type="InterPro" id="IPR006311">
    <property type="entry name" value="TAT_signal"/>
</dbReference>
<dbReference type="Gene3D" id="3.30.70.2050">
    <property type="match status" value="1"/>
</dbReference>
<evidence type="ECO:0000313" key="1">
    <source>
        <dbReference type="EMBL" id="NWF47896.1"/>
    </source>
</evidence>
<name>A0A7Y8L013_9BURK</name>
<evidence type="ECO:0000313" key="2">
    <source>
        <dbReference type="Proteomes" id="UP000545507"/>
    </source>
</evidence>
<evidence type="ECO:0008006" key="3">
    <source>
        <dbReference type="Google" id="ProtNLM"/>
    </source>
</evidence>
<comment type="caution">
    <text evidence="1">The sequence shown here is derived from an EMBL/GenBank/DDBJ whole genome shotgun (WGS) entry which is preliminary data.</text>
</comment>
<dbReference type="PANTHER" id="PTHR41247">
    <property type="entry name" value="HTH-TYPE TRANSCRIPTIONAL REPRESSOR YCNK"/>
    <property type="match status" value="1"/>
</dbReference>
<dbReference type="Proteomes" id="UP000545507">
    <property type="component" value="Unassembled WGS sequence"/>
</dbReference>
<dbReference type="SUPFAM" id="SSF160387">
    <property type="entry name" value="NosL/MerB-like"/>
    <property type="match status" value="1"/>
</dbReference>
<proteinExistence type="predicted"/>
<organism evidence="1 2">
    <name type="scientific">Hydrogenophaga aromaticivorans</name>
    <dbReference type="NCBI Taxonomy" id="2610898"/>
    <lineage>
        <taxon>Bacteria</taxon>
        <taxon>Pseudomonadati</taxon>
        <taxon>Pseudomonadota</taxon>
        <taxon>Betaproteobacteria</taxon>
        <taxon>Burkholderiales</taxon>
        <taxon>Comamonadaceae</taxon>
        <taxon>Hydrogenophaga</taxon>
    </lineage>
</organism>
<sequence length="203" mass="21837">MPQRRRFIGLSVLGSVAVFAGLGLRPPGDSVAAARTGSELPSDVCLVAPTFSYDTTSGLPLNAAREVPPDARCPVCGMFPARQRRWAAQVIFDNGDVQYLDSPLSLFLYLQRVPRYTVGQSAARILASYVTDLDTGAWIPAGQAWYVHGSGQMGPMRSGNLPAFATLDQARAFAAREGGEWLTATRLRQGLPASLQRLAPHAH</sequence>
<dbReference type="EMBL" id="VYGV01000025">
    <property type="protein sequence ID" value="NWF47896.1"/>
    <property type="molecule type" value="Genomic_DNA"/>
</dbReference>
<gene>
    <name evidence="1" type="ORF">F3K02_21960</name>
</gene>
<dbReference type="RefSeq" id="WP_177137944.1">
    <property type="nucleotide sequence ID" value="NZ_JAGPWB010000005.1"/>
</dbReference>
<protein>
    <recommendedName>
        <fullName evidence="3">NosL</fullName>
    </recommendedName>
</protein>
<reference evidence="1 2" key="1">
    <citation type="submission" date="2019-09" db="EMBL/GenBank/DDBJ databases">
        <title>Hydrogenophaga aromatica sp. nov., isolated from a para-xylene-degrading enrichment culture.</title>
        <authorList>
            <person name="Tancsics A."/>
            <person name="Banerjee S."/>
        </authorList>
    </citation>
    <scope>NUCLEOTIDE SEQUENCE [LARGE SCALE GENOMIC DNA]</scope>
    <source>
        <strain evidence="1 2">D2P1</strain>
    </source>
</reference>
<dbReference type="InterPro" id="IPR008719">
    <property type="entry name" value="N2O_reductase_NosL"/>
</dbReference>
<accession>A0A7Y8L013</accession>
<dbReference type="AlphaFoldDB" id="A0A7Y8L013"/>
<dbReference type="PANTHER" id="PTHR41247:SF1">
    <property type="entry name" value="HTH-TYPE TRANSCRIPTIONAL REPRESSOR YCNK"/>
    <property type="match status" value="1"/>
</dbReference>